<gene>
    <name evidence="3" type="ORF">L596_001178</name>
</gene>
<protein>
    <submittedName>
        <fullName evidence="3">Uncharacterized protein</fullName>
    </submittedName>
</protein>
<feature type="coiled-coil region" evidence="1">
    <location>
        <begin position="12"/>
        <end position="72"/>
    </location>
</feature>
<accession>A0A4U8UMX5</accession>
<organism evidence="3 4">
    <name type="scientific">Steinernema carpocapsae</name>
    <name type="common">Entomopathogenic nematode</name>
    <dbReference type="NCBI Taxonomy" id="34508"/>
    <lineage>
        <taxon>Eukaryota</taxon>
        <taxon>Metazoa</taxon>
        <taxon>Ecdysozoa</taxon>
        <taxon>Nematoda</taxon>
        <taxon>Chromadorea</taxon>
        <taxon>Rhabditida</taxon>
        <taxon>Tylenchina</taxon>
        <taxon>Panagrolaimomorpha</taxon>
        <taxon>Strongyloidoidea</taxon>
        <taxon>Steinernematidae</taxon>
        <taxon>Steinernema</taxon>
    </lineage>
</organism>
<evidence type="ECO:0000313" key="4">
    <source>
        <dbReference type="Proteomes" id="UP000298663"/>
    </source>
</evidence>
<reference evidence="3 4" key="2">
    <citation type="journal article" date="2019" name="G3 (Bethesda)">
        <title>Hybrid Assembly of the Genome of the Entomopathogenic Nematode Steinernema carpocapsae Identifies the X-Chromosome.</title>
        <authorList>
            <person name="Serra L."/>
            <person name="Macchietto M."/>
            <person name="Macias-Munoz A."/>
            <person name="McGill C.J."/>
            <person name="Rodriguez I.M."/>
            <person name="Rodriguez B."/>
            <person name="Murad R."/>
            <person name="Mortazavi A."/>
        </authorList>
    </citation>
    <scope>NUCLEOTIDE SEQUENCE [LARGE SCALE GENOMIC DNA]</scope>
    <source>
        <strain evidence="3 4">ALL</strain>
    </source>
</reference>
<dbReference type="Proteomes" id="UP000298663">
    <property type="component" value="Chromosome X"/>
</dbReference>
<comment type="caution">
    <text evidence="3">The sequence shown here is derived from an EMBL/GenBank/DDBJ whole genome shotgun (WGS) entry which is preliminary data.</text>
</comment>
<name>A0A4U8UMX5_STECR</name>
<evidence type="ECO:0000313" key="3">
    <source>
        <dbReference type="EMBL" id="TMS33437.1"/>
    </source>
</evidence>
<evidence type="ECO:0000256" key="2">
    <source>
        <dbReference type="SAM" id="MobiDB-lite"/>
    </source>
</evidence>
<keyword evidence="4" id="KW-1185">Reference proteome</keyword>
<dbReference type="EMBL" id="AZBU02000001">
    <property type="protein sequence ID" value="TMS33437.1"/>
    <property type="molecule type" value="Genomic_DNA"/>
</dbReference>
<evidence type="ECO:0000256" key="1">
    <source>
        <dbReference type="SAM" id="Coils"/>
    </source>
</evidence>
<feature type="region of interest" description="Disordered" evidence="2">
    <location>
        <begin position="264"/>
        <end position="285"/>
    </location>
</feature>
<keyword evidence="1" id="KW-0175">Coiled coil</keyword>
<reference evidence="3 4" key="1">
    <citation type="journal article" date="2015" name="Genome Biol.">
        <title>Comparative genomics of Steinernema reveals deeply conserved gene regulatory networks.</title>
        <authorList>
            <person name="Dillman A.R."/>
            <person name="Macchietto M."/>
            <person name="Porter C.F."/>
            <person name="Rogers A."/>
            <person name="Williams B."/>
            <person name="Antoshechkin I."/>
            <person name="Lee M.M."/>
            <person name="Goodwin Z."/>
            <person name="Lu X."/>
            <person name="Lewis E.E."/>
            <person name="Goodrich-Blair H."/>
            <person name="Stock S.P."/>
            <person name="Adams B.J."/>
            <person name="Sternberg P.W."/>
            <person name="Mortazavi A."/>
        </authorList>
    </citation>
    <scope>NUCLEOTIDE SEQUENCE [LARGE SCALE GENOMIC DNA]</scope>
    <source>
        <strain evidence="3 4">ALL</strain>
    </source>
</reference>
<sequence length="285" mass="33691">MRSLQLCGVLAVQDLKETYDQIRKYKRRYEKEEDLLLQLQTRVQEFLSIGSKSELEEMNDERLEKLTKKERKRRTAKLKSAIGEMRETWVRGEDANIDKMLDKYNLEDKARQQAFNICQRLMSFKKDQLEALSRHEELTTLCTTVRTNETLRQWNLEQISRLKMAVRYQKSIKELVARTKREKERYSGSWLLLAAVNKKFDDVLRRPHTQGDLAKIAMELDMLVDDEEGGKQSIFHLLREILESLIKIKAVKAQIHRIEALIDKVEQERPKKDTPTAEEPKKTKD</sequence>
<dbReference type="AlphaFoldDB" id="A0A4U8UMX5"/>
<dbReference type="EMBL" id="CM016762">
    <property type="protein sequence ID" value="TMS33437.1"/>
    <property type="molecule type" value="Genomic_DNA"/>
</dbReference>
<proteinExistence type="predicted"/>